<protein>
    <submittedName>
        <fullName evidence="1">Phosphonatase-like hydrolase</fullName>
    </submittedName>
</protein>
<name>A0ABT6PHQ3_9PSEU</name>
<evidence type="ECO:0000313" key="2">
    <source>
        <dbReference type="Proteomes" id="UP001237595"/>
    </source>
</evidence>
<dbReference type="SUPFAM" id="SSF56784">
    <property type="entry name" value="HAD-like"/>
    <property type="match status" value="1"/>
</dbReference>
<dbReference type="SFLD" id="SFLDS00003">
    <property type="entry name" value="Haloacid_Dehalogenase"/>
    <property type="match status" value="1"/>
</dbReference>
<dbReference type="Gene3D" id="1.10.150.240">
    <property type="entry name" value="Putative phosphatase, domain 2"/>
    <property type="match status" value="1"/>
</dbReference>
<dbReference type="InterPro" id="IPR036412">
    <property type="entry name" value="HAD-like_sf"/>
</dbReference>
<dbReference type="PANTHER" id="PTHR43434:SF19">
    <property type="entry name" value="PHOSPHONOACETALDEHYDE HYDROLASE"/>
    <property type="match status" value="1"/>
</dbReference>
<organism evidence="1 2">
    <name type="scientific">Saccharopolyspora ipomoeae</name>
    <dbReference type="NCBI Taxonomy" id="3042027"/>
    <lineage>
        <taxon>Bacteria</taxon>
        <taxon>Bacillati</taxon>
        <taxon>Actinomycetota</taxon>
        <taxon>Actinomycetes</taxon>
        <taxon>Pseudonocardiales</taxon>
        <taxon>Pseudonocardiaceae</taxon>
        <taxon>Saccharopolyspora</taxon>
    </lineage>
</organism>
<keyword evidence="2" id="KW-1185">Reference proteome</keyword>
<dbReference type="InterPro" id="IPR023214">
    <property type="entry name" value="HAD_sf"/>
</dbReference>
<dbReference type="InterPro" id="IPR023198">
    <property type="entry name" value="PGP-like_dom2"/>
</dbReference>
<dbReference type="NCBIfam" id="TIGR03351">
    <property type="entry name" value="PhnX-like"/>
    <property type="match status" value="1"/>
</dbReference>
<comment type="caution">
    <text evidence="1">The sequence shown here is derived from an EMBL/GenBank/DDBJ whole genome shotgun (WGS) entry which is preliminary data.</text>
</comment>
<dbReference type="PANTHER" id="PTHR43434">
    <property type="entry name" value="PHOSPHOGLYCOLATE PHOSPHATASE"/>
    <property type="match status" value="1"/>
</dbReference>
<dbReference type="Pfam" id="PF00702">
    <property type="entry name" value="Hydrolase"/>
    <property type="match status" value="1"/>
</dbReference>
<dbReference type="SFLD" id="SFLDG01129">
    <property type="entry name" value="C1.5:_HAD__Beta-PGM__Phosphata"/>
    <property type="match status" value="1"/>
</dbReference>
<sequence length="215" mass="22322">MIALAALDIAGTTIDEGGAVYRVLAEVVAEHGSPASDAELRHWMGADKRAALAALTGDPGATEFLHDRFVTRLSEVYAATPPKPFPGVPEALAALRDSGVRVALTTGFDRRITDTILSEVDWRVGEQLDAVVCADEVEAGRPAPHMIHRAMELTGVDDPAQVLTAGDTALDVQAGHAAHAGQVVAVLTGAQTRTELEAHGPTLVLPGVADLTAAS</sequence>
<dbReference type="Gene3D" id="3.40.50.1000">
    <property type="entry name" value="HAD superfamily/HAD-like"/>
    <property type="match status" value="1"/>
</dbReference>
<dbReference type="RefSeq" id="WP_281453830.1">
    <property type="nucleotide sequence ID" value="NZ_JASAOF010000001.1"/>
</dbReference>
<proteinExistence type="predicted"/>
<dbReference type="InterPro" id="IPR050155">
    <property type="entry name" value="HAD-like_hydrolase_sf"/>
</dbReference>
<accession>A0ABT6PHQ3</accession>
<dbReference type="InterPro" id="IPR022468">
    <property type="entry name" value="PhnX-like"/>
</dbReference>
<dbReference type="Proteomes" id="UP001237595">
    <property type="component" value="Unassembled WGS sequence"/>
</dbReference>
<dbReference type="EMBL" id="JASAOF010000001">
    <property type="protein sequence ID" value="MDI2027472.1"/>
    <property type="molecule type" value="Genomic_DNA"/>
</dbReference>
<reference evidence="1 2" key="1">
    <citation type="submission" date="2023-04" db="EMBL/GenBank/DDBJ databases">
        <title>Draft genome sequence of Saccharopolyspora sp. TS4A08 isolated from sweet potato rhizospheric soil.</title>
        <authorList>
            <person name="Suksaard P."/>
            <person name="Duangmal K."/>
        </authorList>
    </citation>
    <scope>NUCLEOTIDE SEQUENCE [LARGE SCALE GENOMIC DNA]</scope>
    <source>
        <strain evidence="1 2">TS4A08</strain>
    </source>
</reference>
<evidence type="ECO:0000313" key="1">
    <source>
        <dbReference type="EMBL" id="MDI2027472.1"/>
    </source>
</evidence>
<gene>
    <name evidence="1" type="ORF">QFW96_02565</name>
</gene>